<protein>
    <submittedName>
        <fullName evidence="1">Uncharacterized protein</fullName>
    </submittedName>
</protein>
<name>A0A166AYU1_9EURY</name>
<evidence type="ECO:0000313" key="1">
    <source>
        <dbReference type="EMBL" id="KZX12643.1"/>
    </source>
</evidence>
<organism evidence="1 2">
    <name type="scientific">Methanobrevibacter curvatus</name>
    <dbReference type="NCBI Taxonomy" id="49547"/>
    <lineage>
        <taxon>Archaea</taxon>
        <taxon>Methanobacteriati</taxon>
        <taxon>Methanobacteriota</taxon>
        <taxon>Methanomada group</taxon>
        <taxon>Methanobacteria</taxon>
        <taxon>Methanobacteriales</taxon>
        <taxon>Methanobacteriaceae</taxon>
        <taxon>Methanobrevibacter</taxon>
    </lineage>
</organism>
<dbReference type="Proteomes" id="UP000077245">
    <property type="component" value="Unassembled WGS sequence"/>
</dbReference>
<reference evidence="1 2" key="1">
    <citation type="submission" date="2016-04" db="EMBL/GenBank/DDBJ databases">
        <title>Genome sequence of Methanobrevibacter curvatus DSM 11111.</title>
        <authorList>
            <person name="Poehlein A."/>
            <person name="Seedorf H."/>
            <person name="Daniel R."/>
        </authorList>
    </citation>
    <scope>NUCLEOTIDE SEQUENCE [LARGE SCALE GENOMIC DNA]</scope>
    <source>
        <strain evidence="1 2">DSM 11111</strain>
    </source>
</reference>
<proteinExistence type="predicted"/>
<gene>
    <name evidence="1" type="ORF">MBCUR_09720</name>
</gene>
<dbReference type="AlphaFoldDB" id="A0A166AYU1"/>
<keyword evidence="2" id="KW-1185">Reference proteome</keyword>
<comment type="caution">
    <text evidence="1">The sequence shown here is derived from an EMBL/GenBank/DDBJ whole genome shotgun (WGS) entry which is preliminary data.</text>
</comment>
<evidence type="ECO:0000313" key="2">
    <source>
        <dbReference type="Proteomes" id="UP000077245"/>
    </source>
</evidence>
<dbReference type="EMBL" id="LWMV01000164">
    <property type="protein sequence ID" value="KZX12643.1"/>
    <property type="molecule type" value="Genomic_DNA"/>
</dbReference>
<accession>A0A166AYU1</accession>
<sequence>MNIYKLDIMNVLDIINLLNILNYDLFKLLNKIIYLKIENKLKLEIIFEKIRN</sequence>
<dbReference type="PATRIC" id="fig|49547.3.peg.1041"/>